<protein>
    <submittedName>
        <fullName evidence="2">Uncharacterized protein LOC142172555</fullName>
    </submittedName>
</protein>
<sequence>MDGASNVKGSTLGVVLVIPSGEIPRQAINIVPLTNNKAEYEALVARLGLARGLGSEIIKIKCDSQLVVNQVYRIFDIKEERMQQYVNKVQELLARFREWSIIHISRVDNVEADALANWGSSSGSNTVVQLLHLVLDVDGYYEVNSTNLVWDWRNEFAEYLRHEKLPEDPKASRSLRINATRYCLAVIQLYRRSYQGPLAQFLGASEADYVMRELHEGICGNHSDADSLVLKLVRECYY</sequence>
<dbReference type="RefSeq" id="XP_075092304.1">
    <property type="nucleotide sequence ID" value="XM_075236203.1"/>
</dbReference>
<keyword evidence="1" id="KW-1185">Reference proteome</keyword>
<reference evidence="1" key="1">
    <citation type="journal article" date="2014" name="Nat. Commun.">
        <title>The tobacco genome sequence and its comparison with those of tomato and potato.</title>
        <authorList>
            <person name="Sierro N."/>
            <person name="Battey J.N."/>
            <person name="Ouadi S."/>
            <person name="Bakaher N."/>
            <person name="Bovet L."/>
            <person name="Willig A."/>
            <person name="Goepfert S."/>
            <person name="Peitsch M.C."/>
            <person name="Ivanov N.V."/>
        </authorList>
    </citation>
    <scope>NUCLEOTIDE SEQUENCE [LARGE SCALE GENOMIC DNA]</scope>
</reference>
<accession>A0AC58T554</accession>
<name>A0AC58T554_TOBAC</name>
<organism evidence="1 2">
    <name type="scientific">Nicotiana tabacum</name>
    <name type="common">Common tobacco</name>
    <dbReference type="NCBI Taxonomy" id="4097"/>
    <lineage>
        <taxon>Eukaryota</taxon>
        <taxon>Viridiplantae</taxon>
        <taxon>Streptophyta</taxon>
        <taxon>Embryophyta</taxon>
        <taxon>Tracheophyta</taxon>
        <taxon>Spermatophyta</taxon>
        <taxon>Magnoliopsida</taxon>
        <taxon>eudicotyledons</taxon>
        <taxon>Gunneridae</taxon>
        <taxon>Pentapetalae</taxon>
        <taxon>asterids</taxon>
        <taxon>lamiids</taxon>
        <taxon>Solanales</taxon>
        <taxon>Solanaceae</taxon>
        <taxon>Nicotianoideae</taxon>
        <taxon>Nicotianeae</taxon>
        <taxon>Nicotiana</taxon>
    </lineage>
</organism>
<evidence type="ECO:0000313" key="1">
    <source>
        <dbReference type="Proteomes" id="UP000790787"/>
    </source>
</evidence>
<proteinExistence type="predicted"/>
<dbReference type="Proteomes" id="UP000790787">
    <property type="component" value="Chromosome 18"/>
</dbReference>
<evidence type="ECO:0000313" key="2">
    <source>
        <dbReference type="RefSeq" id="XP_075092304.1"/>
    </source>
</evidence>
<gene>
    <name evidence="2" type="primary">LOC142172555</name>
</gene>
<reference evidence="2" key="2">
    <citation type="submission" date="2025-08" db="UniProtKB">
        <authorList>
            <consortium name="RefSeq"/>
        </authorList>
    </citation>
    <scope>IDENTIFICATION</scope>
    <source>
        <tissue evidence="2">Leaf</tissue>
    </source>
</reference>